<evidence type="ECO:0000313" key="1">
    <source>
        <dbReference type="EMBL" id="RNA41248.1"/>
    </source>
</evidence>
<gene>
    <name evidence="1" type="ORF">BpHYR1_034618</name>
</gene>
<organism evidence="1 2">
    <name type="scientific">Brachionus plicatilis</name>
    <name type="common">Marine rotifer</name>
    <name type="synonym">Brachionus muelleri</name>
    <dbReference type="NCBI Taxonomy" id="10195"/>
    <lineage>
        <taxon>Eukaryota</taxon>
        <taxon>Metazoa</taxon>
        <taxon>Spiralia</taxon>
        <taxon>Gnathifera</taxon>
        <taxon>Rotifera</taxon>
        <taxon>Eurotatoria</taxon>
        <taxon>Monogononta</taxon>
        <taxon>Pseudotrocha</taxon>
        <taxon>Ploima</taxon>
        <taxon>Brachionidae</taxon>
        <taxon>Brachionus</taxon>
    </lineage>
</organism>
<sequence>MGSTQYDIKSRIESQLEQDDDYNSTLKVKLSADGRNIESNLKLFNFTFTLNNDLDKAKTSAGNYTLVISNLLEENLKSPFNYITVI</sequence>
<protein>
    <submittedName>
        <fullName evidence="1">Uncharacterized protein</fullName>
    </submittedName>
</protein>
<proteinExistence type="predicted"/>
<dbReference type="Proteomes" id="UP000276133">
    <property type="component" value="Unassembled WGS sequence"/>
</dbReference>
<dbReference type="OrthoDB" id="5982080at2759"/>
<dbReference type="EMBL" id="REGN01000529">
    <property type="protein sequence ID" value="RNA41248.1"/>
    <property type="molecule type" value="Genomic_DNA"/>
</dbReference>
<comment type="caution">
    <text evidence="1">The sequence shown here is derived from an EMBL/GenBank/DDBJ whole genome shotgun (WGS) entry which is preliminary data.</text>
</comment>
<accession>A0A3M7T0A6</accession>
<reference evidence="1 2" key="1">
    <citation type="journal article" date="2018" name="Sci. Rep.">
        <title>Genomic signatures of local adaptation to the degree of environmental predictability in rotifers.</title>
        <authorList>
            <person name="Franch-Gras L."/>
            <person name="Hahn C."/>
            <person name="Garcia-Roger E.M."/>
            <person name="Carmona M.J."/>
            <person name="Serra M."/>
            <person name="Gomez A."/>
        </authorList>
    </citation>
    <scope>NUCLEOTIDE SEQUENCE [LARGE SCALE GENOMIC DNA]</scope>
    <source>
        <strain evidence="1">HYR1</strain>
    </source>
</reference>
<keyword evidence="2" id="KW-1185">Reference proteome</keyword>
<dbReference type="AlphaFoldDB" id="A0A3M7T0A6"/>
<evidence type="ECO:0000313" key="2">
    <source>
        <dbReference type="Proteomes" id="UP000276133"/>
    </source>
</evidence>
<name>A0A3M7T0A6_BRAPC</name>